<feature type="region of interest" description="Disordered" evidence="1">
    <location>
        <begin position="17"/>
        <end position="42"/>
    </location>
</feature>
<feature type="region of interest" description="Disordered" evidence="1">
    <location>
        <begin position="87"/>
        <end position="115"/>
    </location>
</feature>
<proteinExistence type="predicted"/>
<organism evidence="2 3">
    <name type="scientific">Dendrobium thyrsiflorum</name>
    <name type="common">Pinecone-like raceme dendrobium</name>
    <name type="synonym">Orchid</name>
    <dbReference type="NCBI Taxonomy" id="117978"/>
    <lineage>
        <taxon>Eukaryota</taxon>
        <taxon>Viridiplantae</taxon>
        <taxon>Streptophyta</taxon>
        <taxon>Embryophyta</taxon>
        <taxon>Tracheophyta</taxon>
        <taxon>Spermatophyta</taxon>
        <taxon>Magnoliopsida</taxon>
        <taxon>Liliopsida</taxon>
        <taxon>Asparagales</taxon>
        <taxon>Orchidaceae</taxon>
        <taxon>Epidendroideae</taxon>
        <taxon>Malaxideae</taxon>
        <taxon>Dendrobiinae</taxon>
        <taxon>Dendrobium</taxon>
    </lineage>
</organism>
<name>A0ABD0UUP7_DENTH</name>
<dbReference type="AlphaFoldDB" id="A0ABD0UUP7"/>
<evidence type="ECO:0000313" key="3">
    <source>
        <dbReference type="Proteomes" id="UP001552299"/>
    </source>
</evidence>
<accession>A0ABD0UUP7</accession>
<protein>
    <submittedName>
        <fullName evidence="2">Uncharacterized protein</fullName>
    </submittedName>
</protein>
<evidence type="ECO:0000313" key="2">
    <source>
        <dbReference type="EMBL" id="KAL0914037.1"/>
    </source>
</evidence>
<keyword evidence="3" id="KW-1185">Reference proteome</keyword>
<sequence length="144" mass="15946">MTDEDIRRQFRHTYHRRNHRSTTIPTPTDSTHAPTWPPANISSASLNPSIALRFAQGPDASLKARRPAQGLTSWSRLNLLLKARCSAQGPTLRSRPDAPLKARRSAQGPKLCLRPDAPLKARSSAQGLTLRSRTEALLKARHST</sequence>
<feature type="compositionally biased region" description="Polar residues" evidence="1">
    <location>
        <begin position="21"/>
        <end position="33"/>
    </location>
</feature>
<comment type="caution">
    <text evidence="2">The sequence shown here is derived from an EMBL/GenBank/DDBJ whole genome shotgun (WGS) entry which is preliminary data.</text>
</comment>
<reference evidence="2 3" key="1">
    <citation type="journal article" date="2024" name="Plant Biotechnol. J.">
        <title>Dendrobium thyrsiflorum genome and its molecular insights into genes involved in important horticultural traits.</title>
        <authorList>
            <person name="Chen B."/>
            <person name="Wang J.Y."/>
            <person name="Zheng P.J."/>
            <person name="Li K.L."/>
            <person name="Liang Y.M."/>
            <person name="Chen X.F."/>
            <person name="Zhang C."/>
            <person name="Zhao X."/>
            <person name="He X."/>
            <person name="Zhang G.Q."/>
            <person name="Liu Z.J."/>
            <person name="Xu Q."/>
        </authorList>
    </citation>
    <scope>NUCLEOTIDE SEQUENCE [LARGE SCALE GENOMIC DNA]</scope>
    <source>
        <strain evidence="2">GZMU011</strain>
    </source>
</reference>
<gene>
    <name evidence="2" type="ORF">M5K25_017534</name>
</gene>
<dbReference type="EMBL" id="JANQDX010000013">
    <property type="protein sequence ID" value="KAL0914037.1"/>
    <property type="molecule type" value="Genomic_DNA"/>
</dbReference>
<evidence type="ECO:0000256" key="1">
    <source>
        <dbReference type="SAM" id="MobiDB-lite"/>
    </source>
</evidence>
<dbReference type="Proteomes" id="UP001552299">
    <property type="component" value="Unassembled WGS sequence"/>
</dbReference>